<dbReference type="EMBL" id="JH331579">
    <property type="protein sequence ID" value="EHH62508.1"/>
    <property type="molecule type" value="Genomic_DNA"/>
</dbReference>
<dbReference type="Proteomes" id="UP000009130">
    <property type="component" value="Unassembled WGS sequence"/>
</dbReference>
<feature type="compositionally biased region" description="Basic and acidic residues" evidence="1">
    <location>
        <begin position="1"/>
        <end position="12"/>
    </location>
</feature>
<evidence type="ECO:0000313" key="2">
    <source>
        <dbReference type="EMBL" id="EHH62508.1"/>
    </source>
</evidence>
<reference evidence="2 3" key="1">
    <citation type="journal article" date="2011" name="Nat. Biotechnol.">
        <title>Genome sequencing and comparison of two nonhuman primate animal models, the cynomolgus and Chinese rhesus macaques.</title>
        <authorList>
            <person name="Yan G."/>
            <person name="Zhang G."/>
            <person name="Fang X."/>
            <person name="Zhang Y."/>
            <person name="Li C."/>
            <person name="Ling F."/>
            <person name="Cooper D.N."/>
            <person name="Li Q."/>
            <person name="Li Y."/>
            <person name="van Gool A.J."/>
            <person name="Du H."/>
            <person name="Chen J."/>
            <person name="Chen R."/>
            <person name="Zhang P."/>
            <person name="Huang Z."/>
            <person name="Thompson J.R."/>
            <person name="Meng Y."/>
            <person name="Bai Y."/>
            <person name="Wang J."/>
            <person name="Zhuo M."/>
            <person name="Wang T."/>
            <person name="Huang Y."/>
            <person name="Wei L."/>
            <person name="Li J."/>
            <person name="Wang Z."/>
            <person name="Hu H."/>
            <person name="Yang P."/>
            <person name="Le L."/>
            <person name="Stenson P.D."/>
            <person name="Li B."/>
            <person name="Liu X."/>
            <person name="Ball E.V."/>
            <person name="An N."/>
            <person name="Huang Q."/>
            <person name="Zhang Y."/>
            <person name="Fan W."/>
            <person name="Zhang X."/>
            <person name="Li Y."/>
            <person name="Wang W."/>
            <person name="Katze M.G."/>
            <person name="Su B."/>
            <person name="Nielsen R."/>
            <person name="Yang H."/>
            <person name="Wang J."/>
            <person name="Wang X."/>
            <person name="Wang J."/>
        </authorList>
    </citation>
    <scope>NUCLEOTIDE SEQUENCE [LARGE SCALE GENOMIC DNA]</scope>
    <source>
        <strain evidence="2 3">CE-4</strain>
    </source>
</reference>
<feature type="region of interest" description="Disordered" evidence="1">
    <location>
        <begin position="1"/>
        <end position="70"/>
    </location>
</feature>
<name>G8F5E4_MACFA</name>
<evidence type="ECO:0008006" key="4">
    <source>
        <dbReference type="Google" id="ProtNLM"/>
    </source>
</evidence>
<protein>
    <recommendedName>
        <fullName evidence="4">Homeobox domain-containing protein</fullName>
    </recommendedName>
</protein>
<feature type="compositionally biased region" description="Low complexity" evidence="1">
    <location>
        <begin position="28"/>
        <end position="42"/>
    </location>
</feature>
<evidence type="ECO:0000313" key="3">
    <source>
        <dbReference type="Proteomes" id="UP000009130"/>
    </source>
</evidence>
<dbReference type="Gene3D" id="1.10.10.60">
    <property type="entry name" value="Homeodomain-like"/>
    <property type="match status" value="1"/>
</dbReference>
<proteinExistence type="predicted"/>
<sequence length="142" mass="15212">NNTWIRDHEDSGSVHLGTPGPSSGGLASQSGDNSSDQGDGLDTSVASPSSGGEDEDLDQERRRNKKRGIFPKVATNIMRAWLFQHLSVQPMIDQSNRTGQGAAFSPEGQPIGGYTETQPHVAVRPPGSVGMSLNLEGEWHYL</sequence>
<organism evidence="3">
    <name type="scientific">Macaca fascicularis</name>
    <name type="common">Crab-eating macaque</name>
    <name type="synonym">Cynomolgus monkey</name>
    <dbReference type="NCBI Taxonomy" id="9541"/>
    <lineage>
        <taxon>Eukaryota</taxon>
        <taxon>Metazoa</taxon>
        <taxon>Chordata</taxon>
        <taxon>Craniata</taxon>
        <taxon>Vertebrata</taxon>
        <taxon>Euteleostomi</taxon>
        <taxon>Mammalia</taxon>
        <taxon>Eutheria</taxon>
        <taxon>Euarchontoglires</taxon>
        <taxon>Primates</taxon>
        <taxon>Haplorrhini</taxon>
        <taxon>Catarrhini</taxon>
        <taxon>Cercopithecidae</taxon>
        <taxon>Cercopithecinae</taxon>
        <taxon>Macaca</taxon>
    </lineage>
</organism>
<dbReference type="AlphaFoldDB" id="G8F5E4"/>
<accession>G8F5E4</accession>
<feature type="non-terminal residue" evidence="2">
    <location>
        <position position="142"/>
    </location>
</feature>
<evidence type="ECO:0000256" key="1">
    <source>
        <dbReference type="SAM" id="MobiDB-lite"/>
    </source>
</evidence>
<gene>
    <name evidence="2" type="ORF">EGM_20864</name>
</gene>
<feature type="non-terminal residue" evidence="2">
    <location>
        <position position="1"/>
    </location>
</feature>